<reference evidence="2" key="1">
    <citation type="submission" date="2017-12" db="EMBL/GenBank/DDBJ databases">
        <title>FDA dAtabase for Regulatory Grade micrObial Sequences (FDA-ARGOS): Supporting development and validation of Infectious Disease Dx tests.</title>
        <authorList>
            <person name="Campos J."/>
            <person name="Goldberg B."/>
            <person name="Tallon L."/>
            <person name="Sadzewicz L."/>
            <person name="Sengamalay N."/>
            <person name="Ott S."/>
            <person name="Godinez A."/>
            <person name="Nagaraj S."/>
            <person name="Vavikolanu K."/>
            <person name="Vyas G."/>
            <person name="Nadendla S."/>
            <person name="Aluvathingal J."/>
            <person name="Geyer C."/>
            <person name="Nandy P."/>
            <person name="Hobson J."/>
            <person name="Sichtig H."/>
        </authorList>
    </citation>
    <scope>NUCLEOTIDE SEQUENCE [LARGE SCALE GENOMIC DNA]</scope>
    <source>
        <strain evidence="2">FDAARGOS_79</strain>
    </source>
</reference>
<gene>
    <name evidence="1" type="ORF">MC70_014240</name>
</gene>
<comment type="caution">
    <text evidence="1">The sequence shown here is derived from an EMBL/GenBank/DDBJ whole genome shotgun (WGS) entry which is preliminary data.</text>
</comment>
<dbReference type="RefSeq" id="WP_102984887.1">
    <property type="nucleotide sequence ID" value="NZ_JALLDK010000002.1"/>
</dbReference>
<proteinExistence type="predicted"/>
<dbReference type="AlphaFoldDB" id="A0AAP8PJW0"/>
<evidence type="ECO:0000313" key="1">
    <source>
        <dbReference type="EMBL" id="PNO71086.1"/>
    </source>
</evidence>
<organism evidence="1 2">
    <name type="scientific">Serratia marcescens</name>
    <dbReference type="NCBI Taxonomy" id="615"/>
    <lineage>
        <taxon>Bacteria</taxon>
        <taxon>Pseudomonadati</taxon>
        <taxon>Pseudomonadota</taxon>
        <taxon>Gammaproteobacteria</taxon>
        <taxon>Enterobacterales</taxon>
        <taxon>Yersiniaceae</taxon>
        <taxon>Serratia</taxon>
    </lineage>
</organism>
<dbReference type="Proteomes" id="UP000030378">
    <property type="component" value="Unassembled WGS sequence"/>
</dbReference>
<dbReference type="EMBL" id="JTBC02000002">
    <property type="protein sequence ID" value="PNO71086.1"/>
    <property type="molecule type" value="Genomic_DNA"/>
</dbReference>
<accession>A0AAP8PJW0</accession>
<evidence type="ECO:0000313" key="2">
    <source>
        <dbReference type="Proteomes" id="UP000030378"/>
    </source>
</evidence>
<name>A0AAP8PJW0_SERMA</name>
<protein>
    <submittedName>
        <fullName evidence="1">Uncharacterized protein</fullName>
    </submittedName>
</protein>
<sequence length="181" mass="20514">MPANELKPALTHSELCLIAERFLRNNGFSVAFHDRFVAAVSTGEQPDAIGFRNLASCLIEAKCSRGDFLADRKKRFRIQPELGMGDWRFFICEPGLIRIDELPEGWGLLNVKGGRVFKICGWPGNAMWCTNKNKPFRANKQAECDYMYSALRRMQIRGHLSEVYDGLPKQTGDSAREVERG</sequence>